<dbReference type="EMBL" id="JAMSHJ010000007">
    <property type="protein sequence ID" value="KAI5389955.1"/>
    <property type="molecule type" value="Genomic_DNA"/>
</dbReference>
<dbReference type="AlphaFoldDB" id="A0A9D4VTM7"/>
<evidence type="ECO:0000313" key="2">
    <source>
        <dbReference type="EMBL" id="KAI5389955.1"/>
    </source>
</evidence>
<gene>
    <name evidence="2" type="ORF">KIW84_075319</name>
</gene>
<proteinExistence type="predicted"/>
<feature type="region of interest" description="Disordered" evidence="1">
    <location>
        <begin position="76"/>
        <end position="110"/>
    </location>
</feature>
<reference evidence="2 3" key="1">
    <citation type="journal article" date="2022" name="Nat. Genet.">
        <title>Improved pea reference genome and pan-genome highlight genomic features and evolutionary characteristics.</title>
        <authorList>
            <person name="Yang T."/>
            <person name="Liu R."/>
            <person name="Luo Y."/>
            <person name="Hu S."/>
            <person name="Wang D."/>
            <person name="Wang C."/>
            <person name="Pandey M.K."/>
            <person name="Ge S."/>
            <person name="Xu Q."/>
            <person name="Li N."/>
            <person name="Li G."/>
            <person name="Huang Y."/>
            <person name="Saxena R.K."/>
            <person name="Ji Y."/>
            <person name="Li M."/>
            <person name="Yan X."/>
            <person name="He Y."/>
            <person name="Liu Y."/>
            <person name="Wang X."/>
            <person name="Xiang C."/>
            <person name="Varshney R.K."/>
            <person name="Ding H."/>
            <person name="Gao S."/>
            <person name="Zong X."/>
        </authorList>
    </citation>
    <scope>NUCLEOTIDE SEQUENCE [LARGE SCALE GENOMIC DNA]</scope>
    <source>
        <strain evidence="2 3">cv. Zhongwan 6</strain>
    </source>
</reference>
<accession>A0A9D4VTM7</accession>
<evidence type="ECO:0000256" key="1">
    <source>
        <dbReference type="SAM" id="MobiDB-lite"/>
    </source>
</evidence>
<keyword evidence="3" id="KW-1185">Reference proteome</keyword>
<sequence length="110" mass="12093">MTPFSARTHGPEWFAQPFLATGEQEVESKQIWKAFLTPKLNSTRIGTSREIVNILSDNATVEGETAETIHEPILVEDSSLEPLPQKKKPGNIGADTRKIPSSPKVTPTPK</sequence>
<dbReference type="Gramene" id="Psat07G0531900-T1">
    <property type="protein sequence ID" value="KAI5389955.1"/>
    <property type="gene ID" value="KIW84_075319"/>
</dbReference>
<organism evidence="2 3">
    <name type="scientific">Pisum sativum</name>
    <name type="common">Garden pea</name>
    <name type="synonym">Lathyrus oleraceus</name>
    <dbReference type="NCBI Taxonomy" id="3888"/>
    <lineage>
        <taxon>Eukaryota</taxon>
        <taxon>Viridiplantae</taxon>
        <taxon>Streptophyta</taxon>
        <taxon>Embryophyta</taxon>
        <taxon>Tracheophyta</taxon>
        <taxon>Spermatophyta</taxon>
        <taxon>Magnoliopsida</taxon>
        <taxon>eudicotyledons</taxon>
        <taxon>Gunneridae</taxon>
        <taxon>Pentapetalae</taxon>
        <taxon>rosids</taxon>
        <taxon>fabids</taxon>
        <taxon>Fabales</taxon>
        <taxon>Fabaceae</taxon>
        <taxon>Papilionoideae</taxon>
        <taxon>50 kb inversion clade</taxon>
        <taxon>NPAAA clade</taxon>
        <taxon>Hologalegina</taxon>
        <taxon>IRL clade</taxon>
        <taxon>Fabeae</taxon>
        <taxon>Lathyrus</taxon>
    </lineage>
</organism>
<comment type="caution">
    <text evidence="2">The sequence shown here is derived from an EMBL/GenBank/DDBJ whole genome shotgun (WGS) entry which is preliminary data.</text>
</comment>
<protein>
    <submittedName>
        <fullName evidence="2">Uncharacterized protein</fullName>
    </submittedName>
</protein>
<evidence type="ECO:0000313" key="3">
    <source>
        <dbReference type="Proteomes" id="UP001058974"/>
    </source>
</evidence>
<name>A0A9D4VTM7_PEA</name>
<dbReference type="Proteomes" id="UP001058974">
    <property type="component" value="Chromosome 7"/>
</dbReference>